<organism evidence="3">
    <name type="scientific">Fagus sylvatica</name>
    <name type="common">Beechnut</name>
    <dbReference type="NCBI Taxonomy" id="28930"/>
    <lineage>
        <taxon>Eukaryota</taxon>
        <taxon>Viridiplantae</taxon>
        <taxon>Streptophyta</taxon>
        <taxon>Embryophyta</taxon>
        <taxon>Tracheophyta</taxon>
        <taxon>Spermatophyta</taxon>
        <taxon>Magnoliopsida</taxon>
        <taxon>eudicotyledons</taxon>
        <taxon>Gunneridae</taxon>
        <taxon>Pentapetalae</taxon>
        <taxon>rosids</taxon>
        <taxon>fabids</taxon>
        <taxon>Fagales</taxon>
        <taxon>Fagaceae</taxon>
        <taxon>Fagus</taxon>
    </lineage>
</organism>
<feature type="transmembrane region" description="Helical" evidence="1">
    <location>
        <begin position="472"/>
        <end position="493"/>
    </location>
</feature>
<name>A0A2N9ICH0_FAGSY</name>
<reference evidence="3" key="1">
    <citation type="submission" date="2018-02" db="EMBL/GenBank/DDBJ databases">
        <authorList>
            <person name="Cohen D.B."/>
            <person name="Kent A.D."/>
        </authorList>
    </citation>
    <scope>NUCLEOTIDE SEQUENCE</scope>
</reference>
<dbReference type="AlphaFoldDB" id="A0A2N9ICH0"/>
<evidence type="ECO:0000256" key="1">
    <source>
        <dbReference type="SAM" id="Phobius"/>
    </source>
</evidence>
<dbReference type="InterPro" id="IPR025315">
    <property type="entry name" value="DUF4220"/>
</dbReference>
<gene>
    <name evidence="3" type="ORF">FSB_LOCUS51469</name>
</gene>
<evidence type="ECO:0000313" key="3">
    <source>
        <dbReference type="EMBL" id="SPD23587.1"/>
    </source>
</evidence>
<feature type="domain" description="DUF4220" evidence="2">
    <location>
        <begin position="11"/>
        <end position="347"/>
    </location>
</feature>
<feature type="transmembrane region" description="Helical" evidence="1">
    <location>
        <begin position="246"/>
        <end position="265"/>
    </location>
</feature>
<protein>
    <recommendedName>
        <fullName evidence="2">DUF4220 domain-containing protein</fullName>
    </recommendedName>
</protein>
<dbReference type="EMBL" id="OIVN01005680">
    <property type="protein sequence ID" value="SPD23587.1"/>
    <property type="molecule type" value="Genomic_DNA"/>
</dbReference>
<keyword evidence="1" id="KW-0812">Transmembrane</keyword>
<feature type="transmembrane region" description="Helical" evidence="1">
    <location>
        <begin position="98"/>
        <end position="115"/>
    </location>
</feature>
<feature type="transmembrane region" description="Helical" evidence="1">
    <location>
        <begin position="277"/>
        <end position="299"/>
    </location>
</feature>
<proteinExistence type="predicted"/>
<dbReference type="Pfam" id="PF13968">
    <property type="entry name" value="DUF4220"/>
    <property type="match status" value="1"/>
</dbReference>
<feature type="transmembrane region" description="Helical" evidence="1">
    <location>
        <begin position="73"/>
        <end position="92"/>
    </location>
</feature>
<keyword evidence="1" id="KW-1133">Transmembrane helix</keyword>
<evidence type="ECO:0000259" key="2">
    <source>
        <dbReference type="Pfam" id="PF13968"/>
    </source>
</evidence>
<accession>A0A2N9ICH0</accession>
<keyword evidence="1" id="KW-0472">Membrane</keyword>
<sequence>MEFLGATSVSSCADSVATVALGVISNNQRNSCDDNDSQVKNELIAFWAPFMLLHLGGQDTVTAYAVQDNELWLRHLLGLIIQLGVALYIFHLSWKGNWLSFLTILMLIVGFIKYAERTWVMRLANHAPLPERKLYEPNLEQRKLLADQADLYLSDRENYLKRYGEKIVCLDVDDIRPIRAEAVRLFDIFRRLFLNQKVTFLHRFLVDSVSASLDSQNTWKVIEVELVYAYDVFYTKAPLFFSSWGYIFRYFSFTSIIFVFVLFHLKERHKHPRIDLIITYVLLVGAILTEIYAVIFLSVSDWPRPRHRGLSKHLRTLFAPIINRWAKLMTNKQRWSNSMAQLNLLSFCLKDKSEVGQETPKLFAKSRKWIFNHMVPKLNGELEMLLYRSHKQISTDLKDLVYNTFREKLSSDSEGFSEEYNKYITHGTVNVEIYQSIIIWHIATDLCFYTDSGANETTNNLHRKVSKDISDYMMYILVMCPFVLSTGNAILSFENTCAWVRNFFEEKKLTKLPKAEACAMLISEYETSSDKVDNYLLSESLLSLAVILANKLSPMDGKWEILE</sequence>
<feature type="transmembrane region" description="Helical" evidence="1">
    <location>
        <begin position="46"/>
        <end position="66"/>
    </location>
</feature>
<dbReference type="PANTHER" id="PTHR31325">
    <property type="entry name" value="OS01G0798800 PROTEIN-RELATED"/>
    <property type="match status" value="1"/>
</dbReference>